<feature type="domain" description="Protein kinase" evidence="3">
    <location>
        <begin position="130"/>
        <end position="398"/>
    </location>
</feature>
<dbReference type="GO" id="GO:0031434">
    <property type="term" value="F:mitogen-activated protein kinase kinase binding"/>
    <property type="evidence" value="ECO:0007669"/>
    <property type="project" value="TreeGrafter"/>
</dbReference>
<dbReference type="GO" id="GO:0032436">
    <property type="term" value="P:positive regulation of proteasomal ubiquitin-dependent protein catabolic process"/>
    <property type="evidence" value="ECO:0007669"/>
    <property type="project" value="TreeGrafter"/>
</dbReference>
<dbReference type="InterPro" id="IPR011009">
    <property type="entry name" value="Kinase-like_dom_sf"/>
</dbReference>
<dbReference type="GO" id="GO:0005829">
    <property type="term" value="C:cytosol"/>
    <property type="evidence" value="ECO:0007669"/>
    <property type="project" value="EnsemblMetazoa"/>
</dbReference>
<dbReference type="eggNOG" id="KOG0583">
    <property type="taxonomic scope" value="Eukaryota"/>
</dbReference>
<feature type="compositionally biased region" description="Acidic residues" evidence="2">
    <location>
        <begin position="477"/>
        <end position="486"/>
    </location>
</feature>
<feature type="compositionally biased region" description="Acidic residues" evidence="2">
    <location>
        <begin position="419"/>
        <end position="438"/>
    </location>
</feature>
<feature type="region of interest" description="Disordered" evidence="2">
    <location>
        <begin position="419"/>
        <end position="447"/>
    </location>
</feature>
<evidence type="ECO:0000259" key="3">
    <source>
        <dbReference type="PROSITE" id="PS50011"/>
    </source>
</evidence>
<feature type="region of interest" description="Disordered" evidence="2">
    <location>
        <begin position="1"/>
        <end position="52"/>
    </location>
</feature>
<evidence type="ECO:0000256" key="1">
    <source>
        <dbReference type="ARBA" id="ARBA00038180"/>
    </source>
</evidence>
<dbReference type="PANTHER" id="PTHR22961:SF13">
    <property type="entry name" value="TRIBBLES"/>
    <property type="match status" value="1"/>
</dbReference>
<evidence type="ECO:0000256" key="2">
    <source>
        <dbReference type="SAM" id="MobiDB-lite"/>
    </source>
</evidence>
<dbReference type="GO" id="GO:0005634">
    <property type="term" value="C:nucleus"/>
    <property type="evidence" value="ECO:0007669"/>
    <property type="project" value="EnsemblMetazoa"/>
</dbReference>
<proteinExistence type="inferred from homology"/>
<dbReference type="GO" id="GO:0045793">
    <property type="term" value="P:positive regulation of cell size"/>
    <property type="evidence" value="ECO:0007669"/>
    <property type="project" value="EnsemblMetazoa"/>
</dbReference>
<keyword evidence="5" id="KW-1185">Reference proteome</keyword>
<feature type="region of interest" description="Disordered" evidence="2">
    <location>
        <begin position="467"/>
        <end position="486"/>
    </location>
</feature>
<dbReference type="HOGENOM" id="CLU_590897_0_0_1"/>
<dbReference type="GO" id="GO:0030291">
    <property type="term" value="F:protein serine/threonine kinase inhibitor activity"/>
    <property type="evidence" value="ECO:0007669"/>
    <property type="project" value="EnsemblMetazoa"/>
</dbReference>
<comment type="similarity">
    <text evidence="1">Belongs to the protein kinase superfamily. CAMK Ser/Thr protein kinase family. Tribbles subfamily.</text>
</comment>
<dbReference type="GO" id="GO:0005938">
    <property type="term" value="C:cell cortex"/>
    <property type="evidence" value="ECO:0007669"/>
    <property type="project" value="EnsemblMetazoa"/>
</dbReference>
<evidence type="ECO:0000313" key="4">
    <source>
        <dbReference type="EMBL" id="EDW95176.1"/>
    </source>
</evidence>
<reference evidence="4 5" key="2">
    <citation type="journal article" date="2007" name="PLoS Biol.">
        <title>Principles of genome evolution in the Drosophila melanogaster species group.</title>
        <authorList>
            <person name="Ranz J.M."/>
            <person name="Maurin D."/>
            <person name="Chan Y.S."/>
            <person name="von Grotthuss M."/>
            <person name="Hillier L.W."/>
            <person name="Roote J."/>
            <person name="Ashburner M."/>
            <person name="Bergman C.M."/>
        </authorList>
    </citation>
    <scope>NUCLEOTIDE SEQUENCE [LARGE SCALE GENOMIC DNA]</scope>
    <source>
        <strain evidence="5">Tai18E2 / Tucson 14021-0261.01</strain>
    </source>
</reference>
<dbReference type="GO" id="GO:0005524">
    <property type="term" value="F:ATP binding"/>
    <property type="evidence" value="ECO:0007669"/>
    <property type="project" value="InterPro"/>
</dbReference>
<dbReference type="InterPro" id="IPR000719">
    <property type="entry name" value="Prot_kinase_dom"/>
</dbReference>
<dbReference type="EMBL" id="CM000159">
    <property type="protein sequence ID" value="EDW95176.1"/>
    <property type="molecule type" value="Genomic_DNA"/>
</dbReference>
<dbReference type="SUPFAM" id="SSF56112">
    <property type="entry name" value="Protein kinase-like (PK-like)"/>
    <property type="match status" value="1"/>
</dbReference>
<evidence type="ECO:0000313" key="5">
    <source>
        <dbReference type="Proteomes" id="UP000002282"/>
    </source>
</evidence>
<dbReference type="PhylomeDB" id="B4PF90"/>
<dbReference type="OrthoDB" id="410920at2759"/>
<reference evidence="4 5" key="1">
    <citation type="journal article" date="2007" name="Nature">
        <title>Evolution of genes and genomes on the Drosophila phylogeny.</title>
        <authorList>
            <consortium name="Drosophila 12 Genomes Consortium"/>
            <person name="Clark A.G."/>
            <person name="Eisen M.B."/>
            <person name="Smith D.R."/>
            <person name="Bergman C.M."/>
            <person name="Oliver B."/>
            <person name="Markow T.A."/>
            <person name="Kaufman T.C."/>
            <person name="Kellis M."/>
            <person name="Gelbart W."/>
            <person name="Iyer V.N."/>
            <person name="Pollard D.A."/>
            <person name="Sackton T.B."/>
            <person name="Larracuente A.M."/>
            <person name="Singh N.D."/>
            <person name="Abad J.P."/>
            <person name="Abt D.N."/>
            <person name="Adryan B."/>
            <person name="Aguade M."/>
            <person name="Akashi H."/>
            <person name="Anderson W.W."/>
            <person name="Aquadro C.F."/>
            <person name="Ardell D.H."/>
            <person name="Arguello R."/>
            <person name="Artieri C.G."/>
            <person name="Barbash D.A."/>
            <person name="Barker D."/>
            <person name="Barsanti P."/>
            <person name="Batterham P."/>
            <person name="Batzoglou S."/>
            <person name="Begun D."/>
            <person name="Bhutkar A."/>
            <person name="Blanco E."/>
            <person name="Bosak S.A."/>
            <person name="Bradley R.K."/>
            <person name="Brand A.D."/>
            <person name="Brent M.R."/>
            <person name="Brooks A.N."/>
            <person name="Brown R.H."/>
            <person name="Butlin R.K."/>
            <person name="Caggese C."/>
            <person name="Calvi B.R."/>
            <person name="Bernardo de Carvalho A."/>
            <person name="Caspi A."/>
            <person name="Castrezana S."/>
            <person name="Celniker S.E."/>
            <person name="Chang J.L."/>
            <person name="Chapple C."/>
            <person name="Chatterji S."/>
            <person name="Chinwalla A."/>
            <person name="Civetta A."/>
            <person name="Clifton S.W."/>
            <person name="Comeron J.M."/>
            <person name="Costello J.C."/>
            <person name="Coyne J.A."/>
            <person name="Daub J."/>
            <person name="David R.G."/>
            <person name="Delcher A.L."/>
            <person name="Delehaunty K."/>
            <person name="Do C.B."/>
            <person name="Ebling H."/>
            <person name="Edwards K."/>
            <person name="Eickbush T."/>
            <person name="Evans J.D."/>
            <person name="Filipski A."/>
            <person name="Findeiss S."/>
            <person name="Freyhult E."/>
            <person name="Fulton L."/>
            <person name="Fulton R."/>
            <person name="Garcia A.C."/>
            <person name="Gardiner A."/>
            <person name="Garfield D.A."/>
            <person name="Garvin B.E."/>
            <person name="Gibson G."/>
            <person name="Gilbert D."/>
            <person name="Gnerre S."/>
            <person name="Godfrey J."/>
            <person name="Good R."/>
            <person name="Gotea V."/>
            <person name="Gravely B."/>
            <person name="Greenberg A.J."/>
            <person name="Griffiths-Jones S."/>
            <person name="Gross S."/>
            <person name="Guigo R."/>
            <person name="Gustafson E.A."/>
            <person name="Haerty W."/>
            <person name="Hahn M.W."/>
            <person name="Halligan D.L."/>
            <person name="Halpern A.L."/>
            <person name="Halter G.M."/>
            <person name="Han M.V."/>
            <person name="Heger A."/>
            <person name="Hillier L."/>
            <person name="Hinrichs A.S."/>
            <person name="Holmes I."/>
            <person name="Hoskins R.A."/>
            <person name="Hubisz M.J."/>
            <person name="Hultmark D."/>
            <person name="Huntley M.A."/>
            <person name="Jaffe D.B."/>
            <person name="Jagadeeshan S."/>
            <person name="Jeck W.R."/>
            <person name="Johnson J."/>
            <person name="Jones C.D."/>
            <person name="Jordan W.C."/>
            <person name="Karpen G.H."/>
            <person name="Kataoka E."/>
            <person name="Keightley P.D."/>
            <person name="Kheradpour P."/>
            <person name="Kirkness E.F."/>
            <person name="Koerich L.B."/>
            <person name="Kristiansen K."/>
            <person name="Kudrna D."/>
            <person name="Kulathinal R.J."/>
            <person name="Kumar S."/>
            <person name="Kwok R."/>
            <person name="Lander E."/>
            <person name="Langley C.H."/>
            <person name="Lapoint R."/>
            <person name="Lazzaro B.P."/>
            <person name="Lee S.J."/>
            <person name="Levesque L."/>
            <person name="Li R."/>
            <person name="Lin C.F."/>
            <person name="Lin M.F."/>
            <person name="Lindblad-Toh K."/>
            <person name="Llopart A."/>
            <person name="Long M."/>
            <person name="Low L."/>
            <person name="Lozovsky E."/>
            <person name="Lu J."/>
            <person name="Luo M."/>
            <person name="Machado C.A."/>
            <person name="Makalowski W."/>
            <person name="Marzo M."/>
            <person name="Matsuda M."/>
            <person name="Matzkin L."/>
            <person name="McAllister B."/>
            <person name="McBride C.S."/>
            <person name="McKernan B."/>
            <person name="McKernan K."/>
            <person name="Mendez-Lago M."/>
            <person name="Minx P."/>
            <person name="Mollenhauer M.U."/>
            <person name="Montooth K."/>
            <person name="Mount S.M."/>
            <person name="Mu X."/>
            <person name="Myers E."/>
            <person name="Negre B."/>
            <person name="Newfeld S."/>
            <person name="Nielsen R."/>
            <person name="Noor M.A."/>
            <person name="O'Grady P."/>
            <person name="Pachter L."/>
            <person name="Papaceit M."/>
            <person name="Parisi M.J."/>
            <person name="Parisi M."/>
            <person name="Parts L."/>
            <person name="Pedersen J.S."/>
            <person name="Pesole G."/>
            <person name="Phillippy A.M."/>
            <person name="Ponting C.P."/>
            <person name="Pop M."/>
            <person name="Porcelli D."/>
            <person name="Powell J.R."/>
            <person name="Prohaska S."/>
            <person name="Pruitt K."/>
            <person name="Puig M."/>
            <person name="Quesneville H."/>
            <person name="Ram K.R."/>
            <person name="Rand D."/>
            <person name="Rasmussen M.D."/>
            <person name="Reed L.K."/>
            <person name="Reenan R."/>
            <person name="Reily A."/>
            <person name="Remington K.A."/>
            <person name="Rieger T.T."/>
            <person name="Ritchie M.G."/>
            <person name="Robin C."/>
            <person name="Rogers Y.H."/>
            <person name="Rohde C."/>
            <person name="Rozas J."/>
            <person name="Rubenfield M.J."/>
            <person name="Ruiz A."/>
            <person name="Russo S."/>
            <person name="Salzberg S.L."/>
            <person name="Sanchez-Gracia A."/>
            <person name="Saranga D.J."/>
            <person name="Sato H."/>
            <person name="Schaeffer S.W."/>
            <person name="Schatz M.C."/>
            <person name="Schlenke T."/>
            <person name="Schwartz R."/>
            <person name="Segarra C."/>
            <person name="Singh R.S."/>
            <person name="Sirot L."/>
            <person name="Sirota M."/>
            <person name="Sisneros N.B."/>
            <person name="Smith C.D."/>
            <person name="Smith T.F."/>
            <person name="Spieth J."/>
            <person name="Stage D.E."/>
            <person name="Stark A."/>
            <person name="Stephan W."/>
            <person name="Strausberg R.L."/>
            <person name="Strempel S."/>
            <person name="Sturgill D."/>
            <person name="Sutton G."/>
            <person name="Sutton G.G."/>
            <person name="Tao W."/>
            <person name="Teichmann S."/>
            <person name="Tobari Y.N."/>
            <person name="Tomimura Y."/>
            <person name="Tsolas J.M."/>
            <person name="Valente V.L."/>
            <person name="Venter E."/>
            <person name="Venter J.C."/>
            <person name="Vicario S."/>
            <person name="Vieira F.G."/>
            <person name="Vilella A.J."/>
            <person name="Villasante A."/>
            <person name="Walenz B."/>
            <person name="Wang J."/>
            <person name="Wasserman M."/>
            <person name="Watts T."/>
            <person name="Wilson D."/>
            <person name="Wilson R.K."/>
            <person name="Wing R.A."/>
            <person name="Wolfner M.F."/>
            <person name="Wong A."/>
            <person name="Wong G.K."/>
            <person name="Wu C.I."/>
            <person name="Wu G."/>
            <person name="Yamamoto D."/>
            <person name="Yang H.P."/>
            <person name="Yang S.P."/>
            <person name="Yorke J.A."/>
            <person name="Yoshida K."/>
            <person name="Zdobnov E."/>
            <person name="Zhang P."/>
            <person name="Zhang Y."/>
            <person name="Zimin A.V."/>
            <person name="Baldwin J."/>
            <person name="Abdouelleil A."/>
            <person name="Abdulkadir J."/>
            <person name="Abebe A."/>
            <person name="Abera B."/>
            <person name="Abreu J."/>
            <person name="Acer S.C."/>
            <person name="Aftuck L."/>
            <person name="Alexander A."/>
            <person name="An P."/>
            <person name="Anderson E."/>
            <person name="Anderson S."/>
            <person name="Arachi H."/>
            <person name="Azer M."/>
            <person name="Bachantsang P."/>
            <person name="Barry A."/>
            <person name="Bayul T."/>
            <person name="Berlin A."/>
            <person name="Bessette D."/>
            <person name="Bloom T."/>
            <person name="Blye J."/>
            <person name="Boguslavskiy L."/>
            <person name="Bonnet C."/>
            <person name="Boukhgalter B."/>
            <person name="Bourzgui I."/>
            <person name="Brown A."/>
            <person name="Cahill P."/>
            <person name="Channer S."/>
            <person name="Cheshatsang Y."/>
            <person name="Chuda L."/>
            <person name="Citroen M."/>
            <person name="Collymore A."/>
            <person name="Cooke P."/>
            <person name="Costello M."/>
            <person name="D'Aco K."/>
            <person name="Daza R."/>
            <person name="De Haan G."/>
            <person name="DeGray S."/>
            <person name="DeMaso C."/>
            <person name="Dhargay N."/>
            <person name="Dooley K."/>
            <person name="Dooley E."/>
            <person name="Doricent M."/>
            <person name="Dorje P."/>
            <person name="Dorjee K."/>
            <person name="Dupes A."/>
            <person name="Elong R."/>
            <person name="Falk J."/>
            <person name="Farina A."/>
            <person name="Faro S."/>
            <person name="Ferguson D."/>
            <person name="Fisher S."/>
            <person name="Foley C.D."/>
            <person name="Franke A."/>
            <person name="Friedrich D."/>
            <person name="Gadbois L."/>
            <person name="Gearin G."/>
            <person name="Gearin C.R."/>
            <person name="Giannoukos G."/>
            <person name="Goode T."/>
            <person name="Graham J."/>
            <person name="Grandbois E."/>
            <person name="Grewal S."/>
            <person name="Gyaltsen K."/>
            <person name="Hafez N."/>
            <person name="Hagos B."/>
            <person name="Hall J."/>
            <person name="Henson C."/>
            <person name="Hollinger A."/>
            <person name="Honan T."/>
            <person name="Huard M.D."/>
            <person name="Hughes L."/>
            <person name="Hurhula B."/>
            <person name="Husby M.E."/>
            <person name="Kamat A."/>
            <person name="Kanga B."/>
            <person name="Kashin S."/>
            <person name="Khazanovich D."/>
            <person name="Kisner P."/>
            <person name="Lance K."/>
            <person name="Lara M."/>
            <person name="Lee W."/>
            <person name="Lennon N."/>
            <person name="Letendre F."/>
            <person name="LeVine R."/>
            <person name="Lipovsky A."/>
            <person name="Liu X."/>
            <person name="Liu J."/>
            <person name="Liu S."/>
            <person name="Lokyitsang T."/>
            <person name="Lokyitsang Y."/>
            <person name="Lubonja R."/>
            <person name="Lui A."/>
            <person name="MacDonald P."/>
            <person name="Magnisalis V."/>
            <person name="Maru K."/>
            <person name="Matthews C."/>
            <person name="McCusker W."/>
            <person name="McDonough S."/>
            <person name="Mehta T."/>
            <person name="Meldrim J."/>
            <person name="Meneus L."/>
            <person name="Mihai O."/>
            <person name="Mihalev A."/>
            <person name="Mihova T."/>
            <person name="Mittelman R."/>
            <person name="Mlenga V."/>
            <person name="Montmayeur A."/>
            <person name="Mulrain L."/>
            <person name="Navidi A."/>
            <person name="Naylor J."/>
            <person name="Negash T."/>
            <person name="Nguyen T."/>
            <person name="Nguyen N."/>
            <person name="Nicol R."/>
            <person name="Norbu C."/>
            <person name="Norbu N."/>
            <person name="Novod N."/>
            <person name="O'Neill B."/>
            <person name="Osman S."/>
            <person name="Markiewicz E."/>
            <person name="Oyono O.L."/>
            <person name="Patti C."/>
            <person name="Phunkhang P."/>
            <person name="Pierre F."/>
            <person name="Priest M."/>
            <person name="Raghuraman S."/>
            <person name="Rege F."/>
            <person name="Reyes R."/>
            <person name="Rise C."/>
            <person name="Rogov P."/>
            <person name="Ross K."/>
            <person name="Ryan E."/>
            <person name="Settipalli S."/>
            <person name="Shea T."/>
            <person name="Sherpa N."/>
            <person name="Shi L."/>
            <person name="Shih D."/>
            <person name="Sparrow T."/>
            <person name="Spaulding J."/>
            <person name="Stalker J."/>
            <person name="Stange-Thomann N."/>
            <person name="Stavropoulos S."/>
            <person name="Stone C."/>
            <person name="Strader C."/>
            <person name="Tesfaye S."/>
            <person name="Thomson T."/>
            <person name="Thoulutsang Y."/>
            <person name="Thoulutsang D."/>
            <person name="Topham K."/>
            <person name="Topping I."/>
            <person name="Tsamla T."/>
            <person name="Vassiliev H."/>
            <person name="Vo A."/>
            <person name="Wangchuk T."/>
            <person name="Wangdi T."/>
            <person name="Weiand M."/>
            <person name="Wilkinson J."/>
            <person name="Wilson A."/>
            <person name="Yadav S."/>
            <person name="Young G."/>
            <person name="Yu Q."/>
            <person name="Zembek L."/>
            <person name="Zhong D."/>
            <person name="Zimmer A."/>
            <person name="Zwirko Z."/>
            <person name="Jaffe D.B."/>
            <person name="Alvarez P."/>
            <person name="Brockman W."/>
            <person name="Butler J."/>
            <person name="Chin C."/>
            <person name="Gnerre S."/>
            <person name="Grabherr M."/>
            <person name="Kleber M."/>
            <person name="Mauceli E."/>
            <person name="MacCallum I."/>
        </authorList>
    </citation>
    <scope>NUCLEOTIDE SEQUENCE [LARGE SCALE GENOMIC DNA]</scope>
    <source>
        <strain evidence="5">Tai18E2 / Tucson 14021-0261.01</strain>
    </source>
</reference>
<accession>B4PF90</accession>
<dbReference type="SMART" id="SM00220">
    <property type="entry name" value="S_TKc"/>
    <property type="match status" value="1"/>
</dbReference>
<dbReference type="GO" id="GO:0004672">
    <property type="term" value="F:protein kinase activity"/>
    <property type="evidence" value="ECO:0007669"/>
    <property type="project" value="InterPro"/>
</dbReference>
<dbReference type="FunFam" id="1.10.510.10:FF:000153">
    <property type="entry name" value="Tribbles homolog 2"/>
    <property type="match status" value="1"/>
</dbReference>
<dbReference type="Gene3D" id="1.10.510.10">
    <property type="entry name" value="Transferase(Phosphotransferase) domain 1"/>
    <property type="match status" value="1"/>
</dbReference>
<gene>
    <name evidence="4" type="primary">Dyak\GE22407</name>
    <name evidence="4" type="synonym">dyak_GLEANR_6085</name>
    <name evidence="4" type="synonym">GE22407</name>
    <name evidence="4" type="ORF">Dyak_GE22407</name>
</gene>
<dbReference type="PROSITE" id="PS50011">
    <property type="entry name" value="PROTEIN_KINASE_DOM"/>
    <property type="match status" value="1"/>
</dbReference>
<dbReference type="Pfam" id="PF00069">
    <property type="entry name" value="Pkinase"/>
    <property type="match status" value="1"/>
</dbReference>
<dbReference type="GO" id="GO:0042593">
    <property type="term" value="P:glucose homeostasis"/>
    <property type="evidence" value="ECO:0007669"/>
    <property type="project" value="EnsemblMetazoa"/>
</dbReference>
<dbReference type="GO" id="GO:0046627">
    <property type="term" value="P:negative regulation of insulin receptor signaling pathway"/>
    <property type="evidence" value="ECO:0007669"/>
    <property type="project" value="EnsemblMetazoa"/>
</dbReference>
<dbReference type="OMA" id="SDKIGCP"/>
<feature type="compositionally biased region" description="Low complexity" evidence="2">
    <location>
        <begin position="9"/>
        <end position="50"/>
    </location>
</feature>
<name>B4PF90_DROYA</name>
<dbReference type="AlphaFoldDB" id="B4PF90"/>
<sequence length="486" mass="54365">MDNSSGQNSRTASSAASTSKIVNYSSPASPAVVSSSSSSSSGSGSGMSSSQEDTVLGLFTPKKEFPNAKMLQTIREKLMTPGGACDLLALGIAAEPTDQQPVKLIQQRYLISAQPSHISAAVAAKTPASYRHLVDLTASNLRCVDIFTGEQYLCRIVNEPLHKVQRAYFQLQQHDEELRRSTIYGHPLIRPVHDIIPLSKDRTYILIAPVPQERDSTGGVTGVYENLHTYIRHERRLCETEARAIFHQICQTVQVCHRNGIILRDLKLKRFYFIDEARTKLQYESLEGSMILEGEDDTLSDKIGCPLYTAPELLCPQPTYKGKPADMWSLGVILYTMLVGQYPFYEKANCNLITVIRHGNVQIPMTLSKSVRWLLLSLLRKDFTERMTASHIFLTPWLREQRPFHMYLPVNVEVADDWSDAEEEDDGTATDAMDENEEGLCPLGDKHEYEDIGVEPLDYTRSTLQMAQNVNGLSTEPEPDTDVDMG</sequence>
<dbReference type="GO" id="GO:0007370">
    <property type="term" value="P:ventral furrow formation"/>
    <property type="evidence" value="ECO:0007669"/>
    <property type="project" value="EnsemblMetazoa"/>
</dbReference>
<dbReference type="GO" id="GO:0010888">
    <property type="term" value="P:negative regulation of lipid storage"/>
    <property type="evidence" value="ECO:0007669"/>
    <property type="project" value="EnsemblMetazoa"/>
</dbReference>
<organism evidence="4 5">
    <name type="scientific">Drosophila yakuba</name>
    <name type="common">Fruit fly</name>
    <dbReference type="NCBI Taxonomy" id="7245"/>
    <lineage>
        <taxon>Eukaryota</taxon>
        <taxon>Metazoa</taxon>
        <taxon>Ecdysozoa</taxon>
        <taxon>Arthropoda</taxon>
        <taxon>Hexapoda</taxon>
        <taxon>Insecta</taxon>
        <taxon>Pterygota</taxon>
        <taxon>Neoptera</taxon>
        <taxon>Endopterygota</taxon>
        <taxon>Diptera</taxon>
        <taxon>Brachycera</taxon>
        <taxon>Muscomorpha</taxon>
        <taxon>Ephydroidea</taxon>
        <taxon>Drosophilidae</taxon>
        <taxon>Drosophila</taxon>
        <taxon>Sophophora</taxon>
    </lineage>
</organism>
<dbReference type="PANTHER" id="PTHR22961">
    <property type="entry name" value="SER/THR PROTEIN KINASE-TRB"/>
    <property type="match status" value="1"/>
</dbReference>
<dbReference type="KEGG" id="dya:Dyak_GE22407"/>
<dbReference type="InterPro" id="IPR024104">
    <property type="entry name" value="Tribbles/Ser_Thr_kinase_40"/>
</dbReference>
<dbReference type="GO" id="GO:0048640">
    <property type="term" value="P:negative regulation of developmental growth"/>
    <property type="evidence" value="ECO:0007669"/>
    <property type="project" value="EnsemblMetazoa"/>
</dbReference>
<dbReference type="Proteomes" id="UP000002282">
    <property type="component" value="Chromosome 3L"/>
</dbReference>
<dbReference type="GO" id="GO:0045839">
    <property type="term" value="P:negative regulation of mitotic nuclear division"/>
    <property type="evidence" value="ECO:0007669"/>
    <property type="project" value="EnsemblMetazoa"/>
</dbReference>
<dbReference type="GO" id="GO:0051898">
    <property type="term" value="P:negative regulation of phosphatidylinositol 3-kinase/protein kinase B signal transduction"/>
    <property type="evidence" value="ECO:0007669"/>
    <property type="project" value="EnsemblMetazoa"/>
</dbReference>
<protein>
    <recommendedName>
        <fullName evidence="3">Protein kinase domain-containing protein</fullName>
    </recommendedName>
</protein>